<feature type="transmembrane region" description="Helical" evidence="1">
    <location>
        <begin position="21"/>
        <end position="40"/>
    </location>
</feature>
<organism evidence="2">
    <name type="scientific">marine sediment metagenome</name>
    <dbReference type="NCBI Taxonomy" id="412755"/>
    <lineage>
        <taxon>unclassified sequences</taxon>
        <taxon>metagenomes</taxon>
        <taxon>ecological metagenomes</taxon>
    </lineage>
</organism>
<dbReference type="AlphaFoldDB" id="X1V1N2"/>
<comment type="caution">
    <text evidence="2">The sequence shown here is derived from an EMBL/GenBank/DDBJ whole genome shotgun (WGS) entry which is preliminary data.</text>
</comment>
<keyword evidence="1" id="KW-0472">Membrane</keyword>
<accession>X1V1N2</accession>
<evidence type="ECO:0000256" key="1">
    <source>
        <dbReference type="SAM" id="Phobius"/>
    </source>
</evidence>
<reference evidence="2" key="1">
    <citation type="journal article" date="2014" name="Front. Microbiol.">
        <title>High frequency of phylogenetically diverse reductive dehalogenase-homologous genes in deep subseafloor sedimentary metagenomes.</title>
        <authorList>
            <person name="Kawai M."/>
            <person name="Futagami T."/>
            <person name="Toyoda A."/>
            <person name="Takaki Y."/>
            <person name="Nishi S."/>
            <person name="Hori S."/>
            <person name="Arai W."/>
            <person name="Tsubouchi T."/>
            <person name="Morono Y."/>
            <person name="Uchiyama I."/>
            <person name="Ito T."/>
            <person name="Fujiyama A."/>
            <person name="Inagaki F."/>
            <person name="Takami H."/>
        </authorList>
    </citation>
    <scope>NUCLEOTIDE SEQUENCE</scope>
    <source>
        <strain evidence="2">Expedition CK06-06</strain>
    </source>
</reference>
<gene>
    <name evidence="2" type="ORF">S12H4_57572</name>
</gene>
<protein>
    <recommendedName>
        <fullName evidence="3">Arsenical-resistance protein</fullName>
    </recommendedName>
</protein>
<feature type="non-terminal residue" evidence="2">
    <location>
        <position position="41"/>
    </location>
</feature>
<evidence type="ECO:0000313" key="2">
    <source>
        <dbReference type="EMBL" id="GAJ23683.1"/>
    </source>
</evidence>
<evidence type="ECO:0008006" key="3">
    <source>
        <dbReference type="Google" id="ProtNLM"/>
    </source>
</evidence>
<sequence>MNNTINQTVEKERRLGIWEKYLSLWVALCIGAGIGLGRGFP</sequence>
<keyword evidence="1" id="KW-0812">Transmembrane</keyword>
<name>X1V1N2_9ZZZZ</name>
<proteinExistence type="predicted"/>
<dbReference type="EMBL" id="BARW01037255">
    <property type="protein sequence ID" value="GAJ23683.1"/>
    <property type="molecule type" value="Genomic_DNA"/>
</dbReference>
<keyword evidence="1" id="KW-1133">Transmembrane helix</keyword>